<dbReference type="PANTHER" id="PTHR30419:SF8">
    <property type="entry name" value="NITROGEN ASSIMILATION TRANSCRIPTIONAL ACTIVATOR-RELATED"/>
    <property type="match status" value="1"/>
</dbReference>
<dbReference type="InterPro" id="IPR050950">
    <property type="entry name" value="HTH-type_LysR_regulators"/>
</dbReference>
<evidence type="ECO:0000313" key="6">
    <source>
        <dbReference type="EMBL" id="RKJ98484.1"/>
    </source>
</evidence>
<gene>
    <name evidence="6" type="ORF">CE154_001570</name>
</gene>
<evidence type="ECO:0000313" key="7">
    <source>
        <dbReference type="Proteomes" id="UP000216225"/>
    </source>
</evidence>
<dbReference type="PROSITE" id="PS50931">
    <property type="entry name" value="HTH_LYSR"/>
    <property type="match status" value="1"/>
</dbReference>
<dbReference type="InterPro" id="IPR036390">
    <property type="entry name" value="WH_DNA-bd_sf"/>
</dbReference>
<dbReference type="FunFam" id="1.10.10.10:FF:000001">
    <property type="entry name" value="LysR family transcriptional regulator"/>
    <property type="match status" value="1"/>
</dbReference>
<dbReference type="InterPro" id="IPR036388">
    <property type="entry name" value="WH-like_DNA-bd_sf"/>
</dbReference>
<dbReference type="Pfam" id="PF03466">
    <property type="entry name" value="LysR_substrate"/>
    <property type="match status" value="1"/>
</dbReference>
<protein>
    <submittedName>
        <fullName evidence="6">LysR family transcriptional regulator</fullName>
    </submittedName>
</protein>
<dbReference type="GO" id="GO:0003677">
    <property type="term" value="F:DNA binding"/>
    <property type="evidence" value="ECO:0007669"/>
    <property type="project" value="UniProtKB-KW"/>
</dbReference>
<dbReference type="SUPFAM" id="SSF46785">
    <property type="entry name" value="Winged helix' DNA-binding domain"/>
    <property type="match status" value="1"/>
</dbReference>
<dbReference type="Gene3D" id="3.40.190.290">
    <property type="match status" value="1"/>
</dbReference>
<dbReference type="InterPro" id="IPR005119">
    <property type="entry name" value="LysR_subst-bd"/>
</dbReference>
<dbReference type="RefSeq" id="WP_094434568.1">
    <property type="nucleotide sequence ID" value="NZ_CP181370.1"/>
</dbReference>
<keyword evidence="2" id="KW-0805">Transcription regulation</keyword>
<keyword evidence="3" id="KW-0238">DNA-binding</keyword>
<dbReference type="InterPro" id="IPR000847">
    <property type="entry name" value="LysR_HTH_N"/>
</dbReference>
<dbReference type="Proteomes" id="UP000216225">
    <property type="component" value="Unassembled WGS sequence"/>
</dbReference>
<evidence type="ECO:0000256" key="4">
    <source>
        <dbReference type="ARBA" id="ARBA00023163"/>
    </source>
</evidence>
<feature type="domain" description="HTH lysR-type" evidence="5">
    <location>
        <begin position="31"/>
        <end position="88"/>
    </location>
</feature>
<comment type="similarity">
    <text evidence="1">Belongs to the LysR transcriptional regulatory family.</text>
</comment>
<dbReference type="GO" id="GO:0003700">
    <property type="term" value="F:DNA-binding transcription factor activity"/>
    <property type="evidence" value="ECO:0007669"/>
    <property type="project" value="InterPro"/>
</dbReference>
<organism evidence="6 7">
    <name type="scientific">Alicycliphilus denitrificans</name>
    <dbReference type="NCBI Taxonomy" id="179636"/>
    <lineage>
        <taxon>Bacteria</taxon>
        <taxon>Pseudomonadati</taxon>
        <taxon>Pseudomonadota</taxon>
        <taxon>Betaproteobacteria</taxon>
        <taxon>Burkholderiales</taxon>
        <taxon>Comamonadaceae</taxon>
        <taxon>Alicycliphilus</taxon>
    </lineage>
</organism>
<proteinExistence type="inferred from homology"/>
<dbReference type="SUPFAM" id="SSF53850">
    <property type="entry name" value="Periplasmic binding protein-like II"/>
    <property type="match status" value="1"/>
</dbReference>
<reference evidence="6 7" key="1">
    <citation type="submission" date="2018-09" db="EMBL/GenBank/DDBJ databases">
        <title>Genome comparison of Alicycliphilus sp. BQ1, a polyurethanolytic bacterium, with its closest phylogenetic relatives Alicycliphilus denitrificans BC and K601, unable to attack polyurethane.</title>
        <authorList>
            <person name="Loza-Tavera H."/>
            <person name="Lozano L."/>
            <person name="Cevallos M."/>
            <person name="Maya-Lucas O."/>
            <person name="Garcia-Mena J."/>
            <person name="Hernandez J."/>
        </authorList>
    </citation>
    <scope>NUCLEOTIDE SEQUENCE [LARGE SCALE GENOMIC DNA]</scope>
    <source>
        <strain evidence="6 7">BQ1</strain>
    </source>
</reference>
<keyword evidence="4" id="KW-0804">Transcription</keyword>
<dbReference type="Pfam" id="PF00126">
    <property type="entry name" value="HTH_1"/>
    <property type="match status" value="1"/>
</dbReference>
<dbReference type="Gene3D" id="1.10.10.10">
    <property type="entry name" value="Winged helix-like DNA-binding domain superfamily/Winged helix DNA-binding domain"/>
    <property type="match status" value="1"/>
</dbReference>
<comment type="caution">
    <text evidence="6">The sequence shown here is derived from an EMBL/GenBank/DDBJ whole genome shotgun (WGS) entry which is preliminary data.</text>
</comment>
<dbReference type="AlphaFoldDB" id="A0A3R7F0J8"/>
<evidence type="ECO:0000259" key="5">
    <source>
        <dbReference type="PROSITE" id="PS50931"/>
    </source>
</evidence>
<evidence type="ECO:0000256" key="2">
    <source>
        <dbReference type="ARBA" id="ARBA00023015"/>
    </source>
</evidence>
<accession>A0A3R7F0J8</accession>
<dbReference type="PANTHER" id="PTHR30419">
    <property type="entry name" value="HTH-TYPE TRANSCRIPTIONAL REGULATOR YBHD"/>
    <property type="match status" value="1"/>
</dbReference>
<evidence type="ECO:0000256" key="3">
    <source>
        <dbReference type="ARBA" id="ARBA00023125"/>
    </source>
</evidence>
<name>A0A3R7F0J8_9BURK</name>
<dbReference type="EMBL" id="NKDB02000001">
    <property type="protein sequence ID" value="RKJ98484.1"/>
    <property type="molecule type" value="Genomic_DNA"/>
</dbReference>
<evidence type="ECO:0000256" key="1">
    <source>
        <dbReference type="ARBA" id="ARBA00009437"/>
    </source>
</evidence>
<sequence length="328" mass="36107">MPRSSTPPNKHLALRHPPEPAAFGGRVLLSMQFGVLKYFLAVAKTGSIRLASEELFVAPSAVSRQMKALEEDLGIPLFERSAQGMRLTSAGEVFASTARSIVRQMERARSEMDDLRGLKRGHVTIYAVEGVVSEFLFPLLASFNQRFPNISFEIQVTGTDDVLAALIEDRGDIGLAFNPEASPEILQIRQTDHPVVAVALPNHPVVGAESLRVAELAQHVLGLPDRTFGVRRLLDEAMARDHVQNQPFLQVNSIEMAKAFVRSGMGLTVLPEFAVKVETERKEFASIRLKDQRCELSATLVLCTHRNRHLSAAARRVLGVLNDAMLNG</sequence>
<dbReference type="GO" id="GO:0005829">
    <property type="term" value="C:cytosol"/>
    <property type="evidence" value="ECO:0007669"/>
    <property type="project" value="TreeGrafter"/>
</dbReference>